<accession>A0A2P9HK44</accession>
<protein>
    <submittedName>
        <fullName evidence="1">Uncharacterized protein</fullName>
    </submittedName>
</protein>
<dbReference type="Proteomes" id="UP000246073">
    <property type="component" value="Unassembled WGS sequence"/>
</dbReference>
<proteinExistence type="predicted"/>
<organism evidence="1 2">
    <name type="scientific">Ochrobactrum soli</name>
    <dbReference type="NCBI Taxonomy" id="2448455"/>
    <lineage>
        <taxon>Bacteria</taxon>
        <taxon>Pseudomonadati</taxon>
        <taxon>Pseudomonadota</taxon>
        <taxon>Alphaproteobacteria</taxon>
        <taxon>Hyphomicrobiales</taxon>
        <taxon>Brucellaceae</taxon>
        <taxon>Brucella/Ochrobactrum group</taxon>
        <taxon>Ochrobactrum</taxon>
    </lineage>
</organism>
<name>A0A2P9HK44_9HYPH</name>
<evidence type="ECO:0000313" key="1">
    <source>
        <dbReference type="EMBL" id="SPL64455.1"/>
    </source>
</evidence>
<sequence>MSARYLTDNPLVALLVVANHAAETGSKRAEICSLAPFVLKPVTVEPSGMLTLLAPGPERNVAVDIVKRLVLRLIQGTEILNPAFRG</sequence>
<dbReference type="EMBL" id="OOFM01000005">
    <property type="protein sequence ID" value="SPL64455.1"/>
    <property type="molecule type" value="Genomic_DNA"/>
</dbReference>
<dbReference type="AlphaFoldDB" id="A0A2P9HK44"/>
<evidence type="ECO:0000313" key="2">
    <source>
        <dbReference type="Proteomes" id="UP000246073"/>
    </source>
</evidence>
<reference evidence="2" key="1">
    <citation type="submission" date="2017-12" db="EMBL/GenBank/DDBJ databases">
        <authorList>
            <person name="Diaz M."/>
        </authorList>
    </citation>
    <scope>NUCLEOTIDE SEQUENCE [LARGE SCALE GENOMIC DNA]</scope>
    <source>
        <strain evidence="2">FI11154</strain>
    </source>
</reference>
<gene>
    <name evidence="1" type="ORF">OHAE_322</name>
</gene>